<sequence>MTQKRHMYVHPSANFTKFPSRCMGIGDHNLDEVERLGAGGRRLVFQGRRSDRDNLHFVNMTKVLLECDGSAEESKFTLSEKSLFQIPRQIAAFFTKNGILPVDKRETSPKENTAGAVYRSSSILDVEEVYACGSMDHTNF</sequence>
<evidence type="ECO:0000313" key="3">
    <source>
        <dbReference type="Proteomes" id="UP000271162"/>
    </source>
</evidence>
<dbReference type="STRING" id="27835.A0A0N4YWF4"/>
<dbReference type="Proteomes" id="UP000271162">
    <property type="component" value="Unassembled WGS sequence"/>
</dbReference>
<dbReference type="WBParaSite" id="NBR_0002157601-mRNA-1">
    <property type="protein sequence ID" value="NBR_0002157601-mRNA-1"/>
    <property type="gene ID" value="NBR_0002157601"/>
</dbReference>
<name>A0A0N4YWF4_NIPBR</name>
<organism evidence="4">
    <name type="scientific">Nippostrongylus brasiliensis</name>
    <name type="common">Rat hookworm</name>
    <dbReference type="NCBI Taxonomy" id="27835"/>
    <lineage>
        <taxon>Eukaryota</taxon>
        <taxon>Metazoa</taxon>
        <taxon>Ecdysozoa</taxon>
        <taxon>Nematoda</taxon>
        <taxon>Chromadorea</taxon>
        <taxon>Rhabditida</taxon>
        <taxon>Rhabditina</taxon>
        <taxon>Rhabditomorpha</taxon>
        <taxon>Strongyloidea</taxon>
        <taxon>Heligmosomidae</taxon>
        <taxon>Nippostrongylus</taxon>
    </lineage>
</organism>
<reference evidence="4" key="1">
    <citation type="submission" date="2017-02" db="UniProtKB">
        <authorList>
            <consortium name="WormBaseParasite"/>
        </authorList>
    </citation>
    <scope>IDENTIFICATION</scope>
</reference>
<dbReference type="AlphaFoldDB" id="A0A0N4YWF4"/>
<accession>A0A0N4YWF4</accession>
<dbReference type="InterPro" id="IPR010734">
    <property type="entry name" value="Copine_C"/>
</dbReference>
<evidence type="ECO:0000313" key="2">
    <source>
        <dbReference type="EMBL" id="VDL85599.1"/>
    </source>
</evidence>
<keyword evidence="3" id="KW-1185">Reference proteome</keyword>
<dbReference type="EMBL" id="UYSL01026542">
    <property type="protein sequence ID" value="VDL85599.1"/>
    <property type="molecule type" value="Genomic_DNA"/>
</dbReference>
<evidence type="ECO:0000313" key="4">
    <source>
        <dbReference type="WBParaSite" id="NBR_0002157601-mRNA-1"/>
    </source>
</evidence>
<protein>
    <submittedName>
        <fullName evidence="4">Copine domain-containing protein</fullName>
    </submittedName>
</protein>
<evidence type="ECO:0000259" key="1">
    <source>
        <dbReference type="Pfam" id="PF07002"/>
    </source>
</evidence>
<feature type="domain" description="Copine C-terminal" evidence="1">
    <location>
        <begin position="23"/>
        <end position="99"/>
    </location>
</feature>
<proteinExistence type="predicted"/>
<dbReference type="Pfam" id="PF07002">
    <property type="entry name" value="Copine"/>
    <property type="match status" value="1"/>
</dbReference>
<reference evidence="2 3" key="2">
    <citation type="submission" date="2018-11" db="EMBL/GenBank/DDBJ databases">
        <authorList>
            <consortium name="Pathogen Informatics"/>
        </authorList>
    </citation>
    <scope>NUCLEOTIDE SEQUENCE [LARGE SCALE GENOMIC DNA]</scope>
</reference>
<gene>
    <name evidence="2" type="ORF">NBR_LOCUS21577</name>
</gene>